<dbReference type="Gene3D" id="1.10.10.60">
    <property type="entry name" value="Homeodomain-like"/>
    <property type="match status" value="2"/>
</dbReference>
<dbReference type="EMBL" id="WHNY01000059">
    <property type="protein sequence ID" value="NOU65859.1"/>
    <property type="molecule type" value="Genomic_DNA"/>
</dbReference>
<dbReference type="SMART" id="SM00342">
    <property type="entry name" value="HTH_ARAC"/>
    <property type="match status" value="1"/>
</dbReference>
<feature type="domain" description="Response regulatory" evidence="10">
    <location>
        <begin position="42"/>
        <end position="159"/>
    </location>
</feature>
<dbReference type="PROSITE" id="PS50887">
    <property type="entry name" value="GGDEF"/>
    <property type="match status" value="1"/>
</dbReference>
<dbReference type="PRINTS" id="PR00032">
    <property type="entry name" value="HTHARAC"/>
</dbReference>
<dbReference type="Pfam" id="PF00072">
    <property type="entry name" value="Response_reg"/>
    <property type="match status" value="1"/>
</dbReference>
<keyword evidence="3 8" id="KW-0597">Phosphoprotein</keyword>
<evidence type="ECO:0000256" key="2">
    <source>
        <dbReference type="ARBA" id="ARBA00022490"/>
    </source>
</evidence>
<proteinExistence type="predicted"/>
<evidence type="ECO:0000256" key="7">
    <source>
        <dbReference type="ARBA" id="ARBA00023163"/>
    </source>
</evidence>
<evidence type="ECO:0000256" key="8">
    <source>
        <dbReference type="PROSITE-ProRule" id="PRU00169"/>
    </source>
</evidence>
<dbReference type="PROSITE" id="PS01124">
    <property type="entry name" value="HTH_ARAC_FAMILY_2"/>
    <property type="match status" value="1"/>
</dbReference>
<dbReference type="InterPro" id="IPR018060">
    <property type="entry name" value="HTH_AraC"/>
</dbReference>
<dbReference type="InterPro" id="IPR000160">
    <property type="entry name" value="GGDEF_dom"/>
</dbReference>
<protein>
    <submittedName>
        <fullName evidence="12">Response regulator</fullName>
    </submittedName>
</protein>
<evidence type="ECO:0000256" key="1">
    <source>
        <dbReference type="ARBA" id="ARBA00004496"/>
    </source>
</evidence>
<evidence type="ECO:0000256" key="3">
    <source>
        <dbReference type="ARBA" id="ARBA00022553"/>
    </source>
</evidence>
<keyword evidence="7" id="KW-0804">Transcription</keyword>
<dbReference type="Proteomes" id="UP000653578">
    <property type="component" value="Unassembled WGS sequence"/>
</dbReference>
<dbReference type="SUPFAM" id="SSF52172">
    <property type="entry name" value="CheY-like"/>
    <property type="match status" value="1"/>
</dbReference>
<evidence type="ECO:0000313" key="12">
    <source>
        <dbReference type="EMBL" id="NOU65859.1"/>
    </source>
</evidence>
<accession>A0ABX1XBZ1</accession>
<dbReference type="CDD" id="cd17536">
    <property type="entry name" value="REC_YesN-like"/>
    <property type="match status" value="1"/>
</dbReference>
<keyword evidence="2" id="KW-0963">Cytoplasm</keyword>
<evidence type="ECO:0000313" key="13">
    <source>
        <dbReference type="Proteomes" id="UP000653578"/>
    </source>
</evidence>
<keyword evidence="5" id="KW-0805">Transcription regulation</keyword>
<dbReference type="Pfam" id="PF12833">
    <property type="entry name" value="HTH_18"/>
    <property type="match status" value="1"/>
</dbReference>
<keyword evidence="6" id="KW-0238">DNA-binding</keyword>
<keyword evidence="4" id="KW-0902">Two-component regulatory system</keyword>
<dbReference type="SUPFAM" id="SSF46689">
    <property type="entry name" value="Homeodomain-like"/>
    <property type="match status" value="1"/>
</dbReference>
<evidence type="ECO:0000259" key="10">
    <source>
        <dbReference type="PROSITE" id="PS50110"/>
    </source>
</evidence>
<comment type="caution">
    <text evidence="12">The sequence shown here is derived from an EMBL/GenBank/DDBJ whole genome shotgun (WGS) entry which is preliminary data.</text>
</comment>
<gene>
    <name evidence="12" type="ORF">GC096_17635</name>
</gene>
<dbReference type="Gene3D" id="3.40.50.2300">
    <property type="match status" value="1"/>
</dbReference>
<dbReference type="InterPro" id="IPR001789">
    <property type="entry name" value="Sig_transdc_resp-reg_receiver"/>
</dbReference>
<dbReference type="InterPro" id="IPR009057">
    <property type="entry name" value="Homeodomain-like_sf"/>
</dbReference>
<comment type="subcellular location">
    <subcellularLocation>
        <location evidence="1">Cytoplasm</location>
    </subcellularLocation>
</comment>
<dbReference type="PANTHER" id="PTHR42713">
    <property type="entry name" value="HISTIDINE KINASE-RELATED"/>
    <property type="match status" value="1"/>
</dbReference>
<feature type="modified residue" description="4-aspartylphosphate" evidence="8">
    <location>
        <position position="94"/>
    </location>
</feature>
<dbReference type="SMART" id="SM00448">
    <property type="entry name" value="REC"/>
    <property type="match status" value="1"/>
</dbReference>
<keyword evidence="13" id="KW-1185">Reference proteome</keyword>
<evidence type="ECO:0000256" key="5">
    <source>
        <dbReference type="ARBA" id="ARBA00023015"/>
    </source>
</evidence>
<evidence type="ECO:0000259" key="11">
    <source>
        <dbReference type="PROSITE" id="PS50887"/>
    </source>
</evidence>
<dbReference type="PANTHER" id="PTHR42713:SF3">
    <property type="entry name" value="TRANSCRIPTIONAL REGULATORY PROTEIN HPTR"/>
    <property type="match status" value="1"/>
</dbReference>
<feature type="domain" description="HTH araC/xylS-type" evidence="9">
    <location>
        <begin position="477"/>
        <end position="574"/>
    </location>
</feature>
<sequence>MNESNIFSGMNMVFNFMTMKNPALQSACDSQPLQQWRVTMLTMIIADDEFIVRDGLSNSVNWEELGIQVIAEAVDGQEALELCQELKPDILLTDIRMPLVDGLEVAMKLKEWESDIRVIIISGIQDFNYAKTALDIHVEGYILKPVRINELVEMVTKVVHRIKMERNLHSEMTHLKQQLHEHFPLIREKFLRNLIWGVSSNEREIHAKLSFYQLPLRAEESHLVSVLQIDDYDTITENKSEEDKQILSFSVSNIVEEIISSAHSGVSFCANENEFVLIFNSNIEGSNRHTEICEEILACLRKYLKISISIGIGRPVNNILAIHSSYKDACMALKYKFHTGKNSILHISDIYSINDISANSVDRSDFYDNENLLMNAIKLGDSSGVSNILSNMFDQLRNMPVDYIQSICLEMVCIASRTAQDLSEDLDQIVGKRSSIFESIYKKENAQDLNNYISNLFHLMAQYFSNKYNQKNSKVIQKMMDIIKLRYKEDISVMKISEEIYLTPNYISLIFKQETGVTITEYITSLRMEDAKNLLKSTSLKILEVAEKVGYENPHYFSTVFKKYTGIHPQKYRS</sequence>
<dbReference type="PROSITE" id="PS50110">
    <property type="entry name" value="RESPONSE_REGULATORY"/>
    <property type="match status" value="1"/>
</dbReference>
<evidence type="ECO:0000259" key="9">
    <source>
        <dbReference type="PROSITE" id="PS01124"/>
    </source>
</evidence>
<dbReference type="Pfam" id="PF17853">
    <property type="entry name" value="GGDEF_2"/>
    <property type="match status" value="1"/>
</dbReference>
<dbReference type="InterPro" id="IPR041522">
    <property type="entry name" value="CdaR_GGDEF"/>
</dbReference>
<feature type="domain" description="GGDEF" evidence="11">
    <location>
        <begin position="220"/>
        <end position="349"/>
    </location>
</feature>
<name>A0ABX1XBZ1_9BACL</name>
<dbReference type="InterPro" id="IPR011006">
    <property type="entry name" value="CheY-like_superfamily"/>
</dbReference>
<evidence type="ECO:0000256" key="6">
    <source>
        <dbReference type="ARBA" id="ARBA00023125"/>
    </source>
</evidence>
<reference evidence="12 13" key="1">
    <citation type="submission" date="2019-10" db="EMBL/GenBank/DDBJ databases">
        <title>Description of Paenibacillus humi sp. nov.</title>
        <authorList>
            <person name="Carlier A."/>
            <person name="Qi S."/>
        </authorList>
    </citation>
    <scope>NUCLEOTIDE SEQUENCE [LARGE SCALE GENOMIC DNA]</scope>
    <source>
        <strain evidence="12 13">LMG 31461</strain>
    </source>
</reference>
<dbReference type="InterPro" id="IPR051552">
    <property type="entry name" value="HptR"/>
</dbReference>
<dbReference type="InterPro" id="IPR020449">
    <property type="entry name" value="Tscrpt_reg_AraC-type_HTH"/>
</dbReference>
<evidence type="ECO:0000256" key="4">
    <source>
        <dbReference type="ARBA" id="ARBA00023012"/>
    </source>
</evidence>
<organism evidence="12 13">
    <name type="scientific">Paenibacillus plantarum</name>
    <dbReference type="NCBI Taxonomy" id="2654975"/>
    <lineage>
        <taxon>Bacteria</taxon>
        <taxon>Bacillati</taxon>
        <taxon>Bacillota</taxon>
        <taxon>Bacilli</taxon>
        <taxon>Bacillales</taxon>
        <taxon>Paenibacillaceae</taxon>
        <taxon>Paenibacillus</taxon>
    </lineage>
</organism>